<proteinExistence type="predicted"/>
<evidence type="ECO:0000313" key="2">
    <source>
        <dbReference type="Proteomes" id="UP000182444"/>
    </source>
</evidence>
<dbReference type="VEuPathDB" id="FungiDB:YALI1_B06635g"/>
<dbReference type="Proteomes" id="UP000182444">
    <property type="component" value="Chromosome 1B"/>
</dbReference>
<dbReference type="AlphaFoldDB" id="A0A1D8N6I1"/>
<sequence length="77" mass="8768">MAGCNGVVCFSFGPTLPSPDAELFRYCGRFMNSIFDWIEPELTTDASKQDVSVLSKIWATSIRPFHQKHNIPIRTYK</sequence>
<dbReference type="GeneID" id="94582651"/>
<protein>
    <submittedName>
        <fullName evidence="1">Uncharacterized protein</fullName>
    </submittedName>
</protein>
<name>A0A1D8N6I1_YARLL</name>
<evidence type="ECO:0000313" key="1">
    <source>
        <dbReference type="EMBL" id="AOW01240.1"/>
    </source>
</evidence>
<dbReference type="EMBL" id="CP017554">
    <property type="protein sequence ID" value="AOW01240.1"/>
    <property type="molecule type" value="Genomic_DNA"/>
</dbReference>
<organism evidence="1 2">
    <name type="scientific">Yarrowia lipolytica</name>
    <name type="common">Candida lipolytica</name>
    <dbReference type="NCBI Taxonomy" id="4952"/>
    <lineage>
        <taxon>Eukaryota</taxon>
        <taxon>Fungi</taxon>
        <taxon>Dikarya</taxon>
        <taxon>Ascomycota</taxon>
        <taxon>Saccharomycotina</taxon>
        <taxon>Dipodascomycetes</taxon>
        <taxon>Dipodascales</taxon>
        <taxon>Dipodascales incertae sedis</taxon>
        <taxon>Yarrowia</taxon>
    </lineage>
</organism>
<reference evidence="1 2" key="1">
    <citation type="journal article" date="2016" name="PLoS ONE">
        <title>Sequence Assembly of Yarrowia lipolytica Strain W29/CLIB89 Shows Transposable Element Diversity.</title>
        <authorList>
            <person name="Magnan C."/>
            <person name="Yu J."/>
            <person name="Chang I."/>
            <person name="Jahn E."/>
            <person name="Kanomata Y."/>
            <person name="Wu J."/>
            <person name="Zeller M."/>
            <person name="Oakes M."/>
            <person name="Baldi P."/>
            <person name="Sandmeyer S."/>
        </authorList>
    </citation>
    <scope>NUCLEOTIDE SEQUENCE [LARGE SCALE GENOMIC DNA]</scope>
    <source>
        <strain evidence="2">CLIB89(W29)</strain>
    </source>
</reference>
<accession>A0A1D8N6I1</accession>
<gene>
    <name evidence="1" type="ORF">YALI1_B06635g</name>
</gene>
<dbReference type="RefSeq" id="XP_068138091.1">
    <property type="nucleotide sequence ID" value="XM_068281990.1"/>
</dbReference>